<accession>A0A318JPN1</accession>
<comment type="caution">
    <text evidence="3">The sequence shown here is derived from an EMBL/GenBank/DDBJ whole genome shotgun (WGS) entry which is preliminary data.</text>
</comment>
<gene>
    <name evidence="3" type="ORF">DFR38_12137</name>
</gene>
<dbReference type="SUPFAM" id="SSF51679">
    <property type="entry name" value="Bacterial luciferase-like"/>
    <property type="match status" value="1"/>
</dbReference>
<evidence type="ECO:0000256" key="1">
    <source>
        <dbReference type="ARBA" id="ARBA00007789"/>
    </source>
</evidence>
<dbReference type="RefSeq" id="WP_059285581.1">
    <property type="nucleotide sequence ID" value="NZ_LNQU01000032.1"/>
</dbReference>
<dbReference type="Pfam" id="PF00296">
    <property type="entry name" value="Bac_luciferase"/>
    <property type="match status" value="1"/>
</dbReference>
<dbReference type="PANTHER" id="PTHR30137">
    <property type="entry name" value="LUCIFERASE-LIKE MONOOXYGENASE"/>
    <property type="match status" value="1"/>
</dbReference>
<dbReference type="InterPro" id="IPR011251">
    <property type="entry name" value="Luciferase-like_dom"/>
</dbReference>
<dbReference type="InterPro" id="IPR019949">
    <property type="entry name" value="CmoO-like"/>
</dbReference>
<evidence type="ECO:0000313" key="4">
    <source>
        <dbReference type="Proteomes" id="UP000248395"/>
    </source>
</evidence>
<name>A0A318JPN1_9NEIS</name>
<dbReference type="Proteomes" id="UP000248395">
    <property type="component" value="Unassembled WGS sequence"/>
</dbReference>
<sequence>MSYSLSILDKSPIPPGATAADALANTVALAKLAEQLGYYRFWVAEHHSTPLLASSAPEVLISHILAHTSRIRVGSGGVMLQHYSPYKVAETFNLLAALAPGRVDLGVGKAPGGLPFSTRALQHYHDAARKPDFTAQLTELNAFLNEGQPEGHPLAGAKATPQPPITPGRFLLGGSPDSARLAARLGWDFAYAGHFNGDPLNIQQSIAVYRQWTGKVPALALYAFVAETREQAQALVGELKLFKVTLEDGRSVNVPSREAAEEFARQAGSSQYQLEEKHPHVIAGTAGDVRAELDSLHQSYGIREFIIDIPVAQFALRRASIALLAEAREPLAA</sequence>
<dbReference type="EMBL" id="QJKC01000021">
    <property type="protein sequence ID" value="PXX42184.1"/>
    <property type="molecule type" value="Genomic_DNA"/>
</dbReference>
<evidence type="ECO:0000313" key="3">
    <source>
        <dbReference type="EMBL" id="PXX42184.1"/>
    </source>
</evidence>
<dbReference type="OrthoDB" id="9780518at2"/>
<keyword evidence="4" id="KW-1185">Reference proteome</keyword>
<dbReference type="InterPro" id="IPR036661">
    <property type="entry name" value="Luciferase-like_sf"/>
</dbReference>
<proteinExistence type="predicted"/>
<protein>
    <submittedName>
        <fullName evidence="3">Luciferase family oxidoreductase group 1</fullName>
    </submittedName>
</protein>
<dbReference type="GO" id="GO:0005829">
    <property type="term" value="C:cytosol"/>
    <property type="evidence" value="ECO:0007669"/>
    <property type="project" value="TreeGrafter"/>
</dbReference>
<dbReference type="InterPro" id="IPR050766">
    <property type="entry name" value="Bact_Lucif_Oxidored"/>
</dbReference>
<dbReference type="GO" id="GO:0016705">
    <property type="term" value="F:oxidoreductase activity, acting on paired donors, with incorporation or reduction of molecular oxygen"/>
    <property type="evidence" value="ECO:0007669"/>
    <property type="project" value="InterPro"/>
</dbReference>
<dbReference type="PANTHER" id="PTHR30137:SF20">
    <property type="entry name" value="N-ACETYL-S-ALKYLCYSTEINE MONOOXYGENASE"/>
    <property type="match status" value="1"/>
</dbReference>
<evidence type="ECO:0000259" key="2">
    <source>
        <dbReference type="Pfam" id="PF00296"/>
    </source>
</evidence>
<reference evidence="3 4" key="1">
    <citation type="submission" date="2018-05" db="EMBL/GenBank/DDBJ databases">
        <title>Genomic Encyclopedia of Type Strains, Phase IV (KMG-IV): sequencing the most valuable type-strain genomes for metagenomic binning, comparative biology and taxonomic classification.</title>
        <authorList>
            <person name="Goeker M."/>
        </authorList>
    </citation>
    <scope>NUCLEOTIDE SEQUENCE [LARGE SCALE GENOMIC DNA]</scope>
    <source>
        <strain evidence="3 4">DSM 25134</strain>
    </source>
</reference>
<feature type="domain" description="Luciferase-like" evidence="2">
    <location>
        <begin position="15"/>
        <end position="298"/>
    </location>
</feature>
<comment type="similarity">
    <text evidence="1">To bacterial alkanal monooxygenase alpha and beta chains.</text>
</comment>
<organism evidence="3 4">
    <name type="scientific">Aquitalea magnusonii</name>
    <dbReference type="NCBI Taxonomy" id="332411"/>
    <lineage>
        <taxon>Bacteria</taxon>
        <taxon>Pseudomonadati</taxon>
        <taxon>Pseudomonadota</taxon>
        <taxon>Betaproteobacteria</taxon>
        <taxon>Neisseriales</taxon>
        <taxon>Chromobacteriaceae</taxon>
        <taxon>Aquitalea</taxon>
    </lineage>
</organism>
<dbReference type="AlphaFoldDB" id="A0A318JPN1"/>
<dbReference type="Gene3D" id="3.20.20.30">
    <property type="entry name" value="Luciferase-like domain"/>
    <property type="match status" value="1"/>
</dbReference>
<dbReference type="NCBIfam" id="TIGR03558">
    <property type="entry name" value="oxido_grp_1"/>
    <property type="match status" value="1"/>
</dbReference>